<keyword evidence="1" id="KW-0472">Membrane</keyword>
<feature type="transmembrane region" description="Helical" evidence="1">
    <location>
        <begin position="45"/>
        <end position="62"/>
    </location>
</feature>
<gene>
    <name evidence="3" type="ORF">SDC9_144191</name>
</gene>
<sequence>MSSHPDNTFSLIRSLPFIIIYLYLVCFFYVNANYLFVTLIFNKKYILYSLIIAIILVLYIYFHHYVFSLFFQFDFFHNPEMYPKGPPPFEIPPFTPERRRIIHSRRIILPLTQFLLFWMLSSCYRLTDEWISLNKRNKEIEAEKTIIELAYLKAQINPHFILNTLNTIYSLVLKESDKALDAILLYSQVIRYIFDKIDTNLVTLQEEIDYIINYIDLQSLRFTDTLNIEFNVEGNTEGHMIAPLTFISFIENSFQYGISNHYQSTISIHIKAEENSIHFTTKNKKYKKIDFQHIGKNIGIKNTKRKLNLIYPDKHKLFIKETNDSFYLDLIIFDTSCK</sequence>
<keyword evidence="1" id="KW-0812">Transmembrane</keyword>
<dbReference type="Pfam" id="PF06580">
    <property type="entry name" value="His_kinase"/>
    <property type="match status" value="1"/>
</dbReference>
<dbReference type="GO" id="GO:0016020">
    <property type="term" value="C:membrane"/>
    <property type="evidence" value="ECO:0007669"/>
    <property type="project" value="InterPro"/>
</dbReference>
<dbReference type="EMBL" id="VSSQ01043349">
    <property type="protein sequence ID" value="MPM97020.1"/>
    <property type="molecule type" value="Genomic_DNA"/>
</dbReference>
<name>A0A645E5F1_9ZZZZ</name>
<proteinExistence type="predicted"/>
<feature type="domain" description="Signal transduction histidine kinase internal region" evidence="2">
    <location>
        <begin position="148"/>
        <end position="225"/>
    </location>
</feature>
<evidence type="ECO:0000256" key="1">
    <source>
        <dbReference type="SAM" id="Phobius"/>
    </source>
</evidence>
<accession>A0A645E5F1</accession>
<evidence type="ECO:0000259" key="2">
    <source>
        <dbReference type="Pfam" id="PF06580"/>
    </source>
</evidence>
<protein>
    <recommendedName>
        <fullName evidence="2">Signal transduction histidine kinase internal region domain-containing protein</fullName>
    </recommendedName>
</protein>
<dbReference type="InterPro" id="IPR010559">
    <property type="entry name" value="Sig_transdc_His_kin_internal"/>
</dbReference>
<feature type="transmembrane region" description="Helical" evidence="1">
    <location>
        <begin position="12"/>
        <end position="30"/>
    </location>
</feature>
<reference evidence="3" key="1">
    <citation type="submission" date="2019-08" db="EMBL/GenBank/DDBJ databases">
        <authorList>
            <person name="Kucharzyk K."/>
            <person name="Murdoch R.W."/>
            <person name="Higgins S."/>
            <person name="Loffler F."/>
        </authorList>
    </citation>
    <scope>NUCLEOTIDE SEQUENCE</scope>
</reference>
<dbReference type="GO" id="GO:0000155">
    <property type="term" value="F:phosphorelay sensor kinase activity"/>
    <property type="evidence" value="ECO:0007669"/>
    <property type="project" value="InterPro"/>
</dbReference>
<dbReference type="PANTHER" id="PTHR34220:SF7">
    <property type="entry name" value="SENSOR HISTIDINE KINASE YPDA"/>
    <property type="match status" value="1"/>
</dbReference>
<comment type="caution">
    <text evidence="3">The sequence shown here is derived from an EMBL/GenBank/DDBJ whole genome shotgun (WGS) entry which is preliminary data.</text>
</comment>
<evidence type="ECO:0000313" key="3">
    <source>
        <dbReference type="EMBL" id="MPM97020.1"/>
    </source>
</evidence>
<dbReference type="PANTHER" id="PTHR34220">
    <property type="entry name" value="SENSOR HISTIDINE KINASE YPDA"/>
    <property type="match status" value="1"/>
</dbReference>
<organism evidence="3">
    <name type="scientific">bioreactor metagenome</name>
    <dbReference type="NCBI Taxonomy" id="1076179"/>
    <lineage>
        <taxon>unclassified sequences</taxon>
        <taxon>metagenomes</taxon>
        <taxon>ecological metagenomes</taxon>
    </lineage>
</organism>
<keyword evidence="1" id="KW-1133">Transmembrane helix</keyword>
<dbReference type="AlphaFoldDB" id="A0A645E5F1"/>
<dbReference type="InterPro" id="IPR050640">
    <property type="entry name" value="Bact_2-comp_sensor_kinase"/>
</dbReference>